<evidence type="ECO:0000313" key="3">
    <source>
        <dbReference type="EMBL" id="KAF2250697.1"/>
    </source>
</evidence>
<dbReference type="EMBL" id="ML987193">
    <property type="protein sequence ID" value="KAF2250697.1"/>
    <property type="molecule type" value="Genomic_DNA"/>
</dbReference>
<evidence type="ECO:0000256" key="2">
    <source>
        <dbReference type="SAM" id="Phobius"/>
    </source>
</evidence>
<keyword evidence="4" id="KW-1185">Reference proteome</keyword>
<dbReference type="AlphaFoldDB" id="A0A6A6IKH4"/>
<reference evidence="3" key="1">
    <citation type="journal article" date="2020" name="Stud. Mycol.">
        <title>101 Dothideomycetes genomes: a test case for predicting lifestyles and emergence of pathogens.</title>
        <authorList>
            <person name="Haridas S."/>
            <person name="Albert R."/>
            <person name="Binder M."/>
            <person name="Bloem J."/>
            <person name="Labutti K."/>
            <person name="Salamov A."/>
            <person name="Andreopoulos B."/>
            <person name="Baker S."/>
            <person name="Barry K."/>
            <person name="Bills G."/>
            <person name="Bluhm B."/>
            <person name="Cannon C."/>
            <person name="Castanera R."/>
            <person name="Culley D."/>
            <person name="Daum C."/>
            <person name="Ezra D."/>
            <person name="Gonzalez J."/>
            <person name="Henrissat B."/>
            <person name="Kuo A."/>
            <person name="Liang C."/>
            <person name="Lipzen A."/>
            <person name="Lutzoni F."/>
            <person name="Magnuson J."/>
            <person name="Mondo S."/>
            <person name="Nolan M."/>
            <person name="Ohm R."/>
            <person name="Pangilinan J."/>
            <person name="Park H.-J."/>
            <person name="Ramirez L."/>
            <person name="Alfaro M."/>
            <person name="Sun H."/>
            <person name="Tritt A."/>
            <person name="Yoshinaga Y."/>
            <person name="Zwiers L.-H."/>
            <person name="Turgeon B."/>
            <person name="Goodwin S."/>
            <person name="Spatafora J."/>
            <person name="Crous P."/>
            <person name="Grigoriev I."/>
        </authorList>
    </citation>
    <scope>NUCLEOTIDE SEQUENCE</scope>
    <source>
        <strain evidence="3">CBS 122368</strain>
    </source>
</reference>
<sequence length="256" mass="28289">MSSSYWYCCYCHGGPYNTQIFSHCDGCGHKKCNYCSVERDPELRAASEFPDIDPEDPYEAKVLGEKTRQDYRLARNIPTPFADPNTTLPPYRPSIQAAWDSFNVIAGVGAAFEAGSYPGTFSSSYCSQRNRHPMSEGAVDSFQGSKQSSCSTSRVASPVVFTAATVALYHAHKEDQYQDRVLLGGITLGTIIGMGIGRDLYDTIMKIMPWTILLSLLCSICLHKLLNKKHRGRWRSLGSGSDNSEGSQCKNSGRRV</sequence>
<keyword evidence="2" id="KW-0472">Membrane</keyword>
<keyword evidence="2" id="KW-0812">Transmembrane</keyword>
<accession>A0A6A6IKH4</accession>
<protein>
    <submittedName>
        <fullName evidence="3">Uncharacterized protein</fullName>
    </submittedName>
</protein>
<dbReference type="InterPro" id="IPR011011">
    <property type="entry name" value="Znf_FYVE_PHD"/>
</dbReference>
<evidence type="ECO:0000256" key="1">
    <source>
        <dbReference type="SAM" id="MobiDB-lite"/>
    </source>
</evidence>
<dbReference type="Proteomes" id="UP000800094">
    <property type="component" value="Unassembled WGS sequence"/>
</dbReference>
<dbReference type="SUPFAM" id="SSF57903">
    <property type="entry name" value="FYVE/PHD zinc finger"/>
    <property type="match status" value="1"/>
</dbReference>
<proteinExistence type="predicted"/>
<gene>
    <name evidence="3" type="ORF">BU26DRAFT_562663</name>
</gene>
<organism evidence="3 4">
    <name type="scientific">Trematosphaeria pertusa</name>
    <dbReference type="NCBI Taxonomy" id="390896"/>
    <lineage>
        <taxon>Eukaryota</taxon>
        <taxon>Fungi</taxon>
        <taxon>Dikarya</taxon>
        <taxon>Ascomycota</taxon>
        <taxon>Pezizomycotina</taxon>
        <taxon>Dothideomycetes</taxon>
        <taxon>Pleosporomycetidae</taxon>
        <taxon>Pleosporales</taxon>
        <taxon>Massarineae</taxon>
        <taxon>Trematosphaeriaceae</taxon>
        <taxon>Trematosphaeria</taxon>
    </lineage>
</organism>
<dbReference type="RefSeq" id="XP_033685701.1">
    <property type="nucleotide sequence ID" value="XM_033833051.1"/>
</dbReference>
<dbReference type="GeneID" id="54586381"/>
<feature type="transmembrane region" description="Helical" evidence="2">
    <location>
        <begin position="181"/>
        <end position="201"/>
    </location>
</feature>
<evidence type="ECO:0000313" key="4">
    <source>
        <dbReference type="Proteomes" id="UP000800094"/>
    </source>
</evidence>
<feature type="transmembrane region" description="Helical" evidence="2">
    <location>
        <begin position="207"/>
        <end position="226"/>
    </location>
</feature>
<keyword evidence="2" id="KW-1133">Transmembrane helix</keyword>
<feature type="region of interest" description="Disordered" evidence="1">
    <location>
        <begin position="236"/>
        <end position="256"/>
    </location>
</feature>
<feature type="compositionally biased region" description="Polar residues" evidence="1">
    <location>
        <begin position="238"/>
        <end position="256"/>
    </location>
</feature>
<name>A0A6A6IKH4_9PLEO</name>